<organism evidence="6 7">
    <name type="scientific">Hoeflea poritis</name>
    <dbReference type="NCBI Taxonomy" id="2993659"/>
    <lineage>
        <taxon>Bacteria</taxon>
        <taxon>Pseudomonadati</taxon>
        <taxon>Pseudomonadota</taxon>
        <taxon>Alphaproteobacteria</taxon>
        <taxon>Hyphomicrobiales</taxon>
        <taxon>Rhizobiaceae</taxon>
        <taxon>Hoeflea</taxon>
    </lineage>
</organism>
<dbReference type="InterPro" id="IPR002293">
    <property type="entry name" value="AA/rel_permease1"/>
</dbReference>
<feature type="transmembrane region" description="Helical" evidence="5">
    <location>
        <begin position="162"/>
        <end position="181"/>
    </location>
</feature>
<feature type="transmembrane region" description="Helical" evidence="5">
    <location>
        <begin position="457"/>
        <end position="479"/>
    </location>
</feature>
<name>A0ABT4VLI9_9HYPH</name>
<dbReference type="PANTHER" id="PTHR47547:SF1">
    <property type="entry name" value="ASPARTATE-PROTON SYMPORTER"/>
    <property type="match status" value="1"/>
</dbReference>
<dbReference type="PIRSF" id="PIRSF006060">
    <property type="entry name" value="AA_transporter"/>
    <property type="match status" value="1"/>
</dbReference>
<feature type="transmembrane region" description="Helical" evidence="5">
    <location>
        <begin position="12"/>
        <end position="31"/>
    </location>
</feature>
<dbReference type="Proteomes" id="UP001148313">
    <property type="component" value="Unassembled WGS sequence"/>
</dbReference>
<evidence type="ECO:0000256" key="3">
    <source>
        <dbReference type="ARBA" id="ARBA00022989"/>
    </source>
</evidence>
<keyword evidence="3 5" id="KW-1133">Transmembrane helix</keyword>
<evidence type="ECO:0000256" key="4">
    <source>
        <dbReference type="ARBA" id="ARBA00023136"/>
    </source>
</evidence>
<keyword evidence="4 5" id="KW-0472">Membrane</keyword>
<dbReference type="InterPro" id="IPR052962">
    <property type="entry name" value="AA_Transporter_AGT"/>
</dbReference>
<proteinExistence type="predicted"/>
<feature type="transmembrane region" description="Helical" evidence="5">
    <location>
        <begin position="43"/>
        <end position="68"/>
    </location>
</feature>
<feature type="transmembrane region" description="Helical" evidence="5">
    <location>
        <begin position="426"/>
        <end position="445"/>
    </location>
</feature>
<keyword evidence="7" id="KW-1185">Reference proteome</keyword>
<accession>A0ABT4VLI9</accession>
<dbReference type="EMBL" id="JAPJZH010000005">
    <property type="protein sequence ID" value="MDA4845577.1"/>
    <property type="molecule type" value="Genomic_DNA"/>
</dbReference>
<protein>
    <submittedName>
        <fullName evidence="6">APC family permease</fullName>
    </submittedName>
</protein>
<feature type="transmembrane region" description="Helical" evidence="5">
    <location>
        <begin position="129"/>
        <end position="150"/>
    </location>
</feature>
<evidence type="ECO:0000256" key="2">
    <source>
        <dbReference type="ARBA" id="ARBA00022692"/>
    </source>
</evidence>
<feature type="transmembrane region" description="Helical" evidence="5">
    <location>
        <begin position="402"/>
        <end position="420"/>
    </location>
</feature>
<feature type="transmembrane region" description="Helical" evidence="5">
    <location>
        <begin position="339"/>
        <end position="360"/>
    </location>
</feature>
<dbReference type="Pfam" id="PF13520">
    <property type="entry name" value="AA_permease_2"/>
    <property type="match status" value="1"/>
</dbReference>
<dbReference type="Gene3D" id="1.20.1740.10">
    <property type="entry name" value="Amino acid/polyamine transporter I"/>
    <property type="match status" value="1"/>
</dbReference>
<gene>
    <name evidence="6" type="ORF">OOZ53_09475</name>
</gene>
<evidence type="ECO:0000256" key="5">
    <source>
        <dbReference type="SAM" id="Phobius"/>
    </source>
</evidence>
<dbReference type="PANTHER" id="PTHR47547">
    <property type="match status" value="1"/>
</dbReference>
<keyword evidence="2 5" id="KW-0812">Transmembrane</keyword>
<evidence type="ECO:0000313" key="6">
    <source>
        <dbReference type="EMBL" id="MDA4845577.1"/>
    </source>
</evidence>
<comment type="subcellular location">
    <subcellularLocation>
        <location evidence="1">Membrane</location>
        <topology evidence="1">Multi-pass membrane protein</topology>
    </subcellularLocation>
</comment>
<comment type="caution">
    <text evidence="6">The sequence shown here is derived from an EMBL/GenBank/DDBJ whole genome shotgun (WGS) entry which is preliminary data.</text>
</comment>
<feature type="transmembrane region" description="Helical" evidence="5">
    <location>
        <begin position="366"/>
        <end position="390"/>
    </location>
</feature>
<feature type="transmembrane region" description="Helical" evidence="5">
    <location>
        <begin position="80"/>
        <end position="100"/>
    </location>
</feature>
<evidence type="ECO:0000313" key="7">
    <source>
        <dbReference type="Proteomes" id="UP001148313"/>
    </source>
</evidence>
<feature type="transmembrane region" description="Helical" evidence="5">
    <location>
        <begin position="233"/>
        <end position="260"/>
    </location>
</feature>
<reference evidence="6" key="1">
    <citation type="submission" date="2022-11" db="EMBL/GenBank/DDBJ databases">
        <title>Hoeflea poritis sp. nov., isolated from scleractinian coral Porites lutea.</title>
        <authorList>
            <person name="Zhang G."/>
            <person name="Wei Q."/>
            <person name="Cai L."/>
        </authorList>
    </citation>
    <scope>NUCLEOTIDE SEQUENCE</scope>
    <source>
        <strain evidence="6">E7-10</strain>
    </source>
</reference>
<feature type="transmembrane region" description="Helical" evidence="5">
    <location>
        <begin position="485"/>
        <end position="503"/>
    </location>
</feature>
<feature type="transmembrane region" description="Helical" evidence="5">
    <location>
        <begin position="280"/>
        <end position="313"/>
    </location>
</feature>
<sequence>MQERRLKREIGPIGLIALAVSGIIGSGWLFAPMLSAQLAGPAAIVAWVIGSFAMLLLALTFAEISAMFPLPGGIASIPQVTHGNVVSIAMGWTAWLGYLLTAPVEVEATLRYLGRYAPFMFEGSTYENLSFSGSLATLALMAIFVVLNAFGVKVFTAINNSVTWIKVIVPIVIAMMFVGSAFEPANFTAGGGFAPDGARGILSAVSSGGVILSMIGFRHAIDMAGEVRNPGRNVPLALIVAMLICLVIYLGLQVAFIGALQPGDLTDGWKGLHFNHPGGPLASIATALGLLWLVSLMNTTAVISPFGSALVAVGANARLVMALTGSGFMPAVFAKLSRFGVPFNALLLNLAVGWVAVLFLDFTELVAAHSSLVVLSFVVGPVAVVALRSLAADYKRPFRLPAAKAVGYATFILATLIVYWSGWQTIKVLGIAMLVGAVLFAIRLRTMDRSDLDLRQAAWLLPYGLGIGLISWLGSFGGIGFIPEGYDILVCAVFCAVMYGFALRSALSQNRFDEQTDSILARIGYDEAVLRDLEV</sequence>
<dbReference type="RefSeq" id="WP_271089231.1">
    <property type="nucleotide sequence ID" value="NZ_JAPJZH010000005.1"/>
</dbReference>
<feature type="transmembrane region" description="Helical" evidence="5">
    <location>
        <begin position="201"/>
        <end position="221"/>
    </location>
</feature>
<evidence type="ECO:0000256" key="1">
    <source>
        <dbReference type="ARBA" id="ARBA00004141"/>
    </source>
</evidence>